<feature type="domain" description="Conserved hypothetical protein CHP02391" evidence="1">
    <location>
        <begin position="88"/>
        <end position="200"/>
    </location>
</feature>
<dbReference type="Proteomes" id="UP000321764">
    <property type="component" value="Unassembled WGS sequence"/>
</dbReference>
<dbReference type="RefSeq" id="WP_147714905.1">
    <property type="nucleotide sequence ID" value="NZ_VKAD01000003.1"/>
</dbReference>
<protein>
    <submittedName>
        <fullName evidence="2">TIGR02391 family protein</fullName>
    </submittedName>
</protein>
<dbReference type="NCBIfam" id="TIGR02391">
    <property type="entry name" value="hypoth_ymh"/>
    <property type="match status" value="1"/>
</dbReference>
<evidence type="ECO:0000313" key="3">
    <source>
        <dbReference type="Proteomes" id="UP000321764"/>
    </source>
</evidence>
<dbReference type="InterPro" id="IPR012654">
    <property type="entry name" value="CHP02391"/>
</dbReference>
<dbReference type="EMBL" id="VKAD01000003">
    <property type="protein sequence ID" value="TXR51410.1"/>
    <property type="molecule type" value="Genomic_DNA"/>
</dbReference>
<organism evidence="2 3">
    <name type="scientific">Reinekea thalattae</name>
    <dbReference type="NCBI Taxonomy" id="2593301"/>
    <lineage>
        <taxon>Bacteria</taxon>
        <taxon>Pseudomonadati</taxon>
        <taxon>Pseudomonadota</taxon>
        <taxon>Gammaproteobacteria</taxon>
        <taxon>Oceanospirillales</taxon>
        <taxon>Saccharospirillaceae</taxon>
        <taxon>Reinekea</taxon>
    </lineage>
</organism>
<name>A0A5C8Z3A3_9GAMM</name>
<dbReference type="AlphaFoldDB" id="A0A5C8Z3A3"/>
<dbReference type="OrthoDB" id="5195054at2"/>
<comment type="caution">
    <text evidence="2">The sequence shown here is derived from an EMBL/GenBank/DDBJ whole genome shotgun (WGS) entry which is preliminary data.</text>
</comment>
<dbReference type="Pfam" id="PF09509">
    <property type="entry name" value="Hypoth_Ymh"/>
    <property type="match status" value="1"/>
</dbReference>
<reference evidence="2 3" key="1">
    <citation type="submission" date="2019-07" db="EMBL/GenBank/DDBJ databases">
        <title>Reinekea sp. strain SSH23 genome sequencing and assembly.</title>
        <authorList>
            <person name="Kim I."/>
        </authorList>
    </citation>
    <scope>NUCLEOTIDE SEQUENCE [LARGE SCALE GENOMIC DNA]</scope>
    <source>
        <strain evidence="2 3">SSH23</strain>
    </source>
</reference>
<gene>
    <name evidence="2" type="ORF">FME95_12860</name>
</gene>
<evidence type="ECO:0000259" key="1">
    <source>
        <dbReference type="Pfam" id="PF09509"/>
    </source>
</evidence>
<proteinExistence type="predicted"/>
<evidence type="ECO:0000313" key="2">
    <source>
        <dbReference type="EMBL" id="TXR51410.1"/>
    </source>
</evidence>
<keyword evidence="3" id="KW-1185">Reference proteome</keyword>
<accession>A0A5C8Z3A3</accession>
<sequence length="208" mass="23957">MSKAEIEAKIEYQQEIGEANPGGYQPVRFTRVKYKASPTAHIDIRRFQRGYDDEQEEQYFPTKVGVRLPESEFRRVIKKYALMPESYVHPVIVKKCFSLLNSGEFESAVIQAFKAIETTTREKIGAPDDMFGERLLKKAFNPDEGVLTNYNLPKSERFSFLNYITGAFSFYRNSSTHRDIELDFVTAFDRIAVASDLLKTIEDAELKI</sequence>